<name>A0A517QPT2_9PLAN</name>
<dbReference type="SUPFAM" id="SSF52091">
    <property type="entry name" value="SpoIIaa-like"/>
    <property type="match status" value="1"/>
</dbReference>
<organism evidence="2 3">
    <name type="scientific">Thalassoglobus polymorphus</name>
    <dbReference type="NCBI Taxonomy" id="2527994"/>
    <lineage>
        <taxon>Bacteria</taxon>
        <taxon>Pseudomonadati</taxon>
        <taxon>Planctomycetota</taxon>
        <taxon>Planctomycetia</taxon>
        <taxon>Planctomycetales</taxon>
        <taxon>Planctomycetaceae</taxon>
        <taxon>Thalassoglobus</taxon>
    </lineage>
</organism>
<dbReference type="PANTHER" id="PTHR33495:SF2">
    <property type="entry name" value="ANTI-SIGMA FACTOR ANTAGONIST TM_1081-RELATED"/>
    <property type="match status" value="1"/>
</dbReference>
<reference evidence="2 3" key="1">
    <citation type="submission" date="2019-02" db="EMBL/GenBank/DDBJ databases">
        <title>Deep-cultivation of Planctomycetes and their phenomic and genomic characterization uncovers novel biology.</title>
        <authorList>
            <person name="Wiegand S."/>
            <person name="Jogler M."/>
            <person name="Boedeker C."/>
            <person name="Pinto D."/>
            <person name="Vollmers J."/>
            <person name="Rivas-Marin E."/>
            <person name="Kohn T."/>
            <person name="Peeters S.H."/>
            <person name="Heuer A."/>
            <person name="Rast P."/>
            <person name="Oberbeckmann S."/>
            <person name="Bunk B."/>
            <person name="Jeske O."/>
            <person name="Meyerdierks A."/>
            <person name="Storesund J.E."/>
            <person name="Kallscheuer N."/>
            <person name="Luecker S."/>
            <person name="Lage O.M."/>
            <person name="Pohl T."/>
            <person name="Merkel B.J."/>
            <person name="Hornburger P."/>
            <person name="Mueller R.-W."/>
            <person name="Bruemmer F."/>
            <person name="Labrenz M."/>
            <person name="Spormann A.M."/>
            <person name="Op den Camp H."/>
            <person name="Overmann J."/>
            <person name="Amann R."/>
            <person name="Jetten M.S.M."/>
            <person name="Mascher T."/>
            <person name="Medema M.H."/>
            <person name="Devos D.P."/>
            <person name="Kaster A.-K."/>
            <person name="Ovreas L."/>
            <person name="Rohde M."/>
            <person name="Galperin M.Y."/>
            <person name="Jogler C."/>
        </authorList>
    </citation>
    <scope>NUCLEOTIDE SEQUENCE [LARGE SCALE GENOMIC DNA]</scope>
    <source>
        <strain evidence="2 3">Mal48</strain>
    </source>
</reference>
<dbReference type="InterPro" id="IPR036513">
    <property type="entry name" value="STAS_dom_sf"/>
</dbReference>
<dbReference type="Pfam" id="PF01740">
    <property type="entry name" value="STAS"/>
    <property type="match status" value="1"/>
</dbReference>
<keyword evidence="3" id="KW-1185">Reference proteome</keyword>
<evidence type="ECO:0000259" key="1">
    <source>
        <dbReference type="PROSITE" id="PS50801"/>
    </source>
</evidence>
<dbReference type="AlphaFoldDB" id="A0A517QPT2"/>
<proteinExistence type="predicted"/>
<feature type="domain" description="STAS" evidence="1">
    <location>
        <begin position="26"/>
        <end position="117"/>
    </location>
</feature>
<dbReference type="PANTHER" id="PTHR33495">
    <property type="entry name" value="ANTI-SIGMA FACTOR ANTAGONIST TM_1081-RELATED-RELATED"/>
    <property type="match status" value="1"/>
</dbReference>
<dbReference type="RefSeq" id="WP_145200157.1">
    <property type="nucleotide sequence ID" value="NZ_CP036267.1"/>
</dbReference>
<dbReference type="Proteomes" id="UP000315724">
    <property type="component" value="Chromosome"/>
</dbReference>
<dbReference type="GO" id="GO:0043856">
    <property type="term" value="F:anti-sigma factor antagonist activity"/>
    <property type="evidence" value="ECO:0007669"/>
    <property type="project" value="TreeGrafter"/>
</dbReference>
<dbReference type="CDD" id="cd07043">
    <property type="entry name" value="STAS_anti-anti-sigma_factors"/>
    <property type="match status" value="1"/>
</dbReference>
<evidence type="ECO:0000313" key="2">
    <source>
        <dbReference type="EMBL" id="QDT33607.1"/>
    </source>
</evidence>
<dbReference type="KEGG" id="tpol:Mal48_28600"/>
<dbReference type="EMBL" id="CP036267">
    <property type="protein sequence ID" value="QDT33607.1"/>
    <property type="molecule type" value="Genomic_DNA"/>
</dbReference>
<dbReference type="OrthoDB" id="280386at2"/>
<sequence length="124" mass="13723">MMAISVTHEEINGVQVLTIGTEALSIDELNLEEISQKLFDLAAEIPPQIVINMQYVEFYGSSFIETLFRIWNRIKSSENGAFGIAGLQTYCREILQMTNLDSIWAIYDDVDAAVAAISSAGNKS</sequence>
<accession>A0A517QPT2</accession>
<dbReference type="PROSITE" id="PS50801">
    <property type="entry name" value="STAS"/>
    <property type="match status" value="1"/>
</dbReference>
<protein>
    <submittedName>
        <fullName evidence="2">Anti-sigma-F factor antagonist RsfB</fullName>
    </submittedName>
</protein>
<dbReference type="InterPro" id="IPR002645">
    <property type="entry name" value="STAS_dom"/>
</dbReference>
<gene>
    <name evidence="2" type="primary">rsfB</name>
    <name evidence="2" type="ORF">Mal48_28600</name>
</gene>
<evidence type="ECO:0000313" key="3">
    <source>
        <dbReference type="Proteomes" id="UP000315724"/>
    </source>
</evidence>
<dbReference type="Gene3D" id="3.30.750.24">
    <property type="entry name" value="STAS domain"/>
    <property type="match status" value="1"/>
</dbReference>